<name>A0A1J3I0J9_NOCCA</name>
<dbReference type="PANTHER" id="PTHR34778">
    <property type="entry name" value="OS02G0580700 PROTEIN"/>
    <property type="match status" value="1"/>
</dbReference>
<feature type="region of interest" description="Disordered" evidence="1">
    <location>
        <begin position="123"/>
        <end position="161"/>
    </location>
</feature>
<feature type="compositionally biased region" description="Polar residues" evidence="1">
    <location>
        <begin position="130"/>
        <end position="139"/>
    </location>
</feature>
<dbReference type="EMBL" id="GEVL01003308">
    <property type="protein sequence ID" value="JAU74033.1"/>
    <property type="molecule type" value="Transcribed_RNA"/>
</dbReference>
<proteinExistence type="predicted"/>
<evidence type="ECO:0000256" key="1">
    <source>
        <dbReference type="SAM" id="MobiDB-lite"/>
    </source>
</evidence>
<evidence type="ECO:0000313" key="2">
    <source>
        <dbReference type="EMBL" id="JAU74033.1"/>
    </source>
</evidence>
<feature type="compositionally biased region" description="Basic and acidic residues" evidence="1">
    <location>
        <begin position="140"/>
        <end position="150"/>
    </location>
</feature>
<reference evidence="2" key="1">
    <citation type="submission" date="2016-07" db="EMBL/GenBank/DDBJ databases">
        <title>De novo transcriptome assembly of four accessions of the metal hyperaccumulator plant Noccaea caerulescens.</title>
        <authorList>
            <person name="Blande D."/>
            <person name="Halimaa P."/>
            <person name="Tervahauta A.I."/>
            <person name="Aarts M.G."/>
            <person name="Karenlampi S.O."/>
        </authorList>
    </citation>
    <scope>NUCLEOTIDE SEQUENCE</scope>
</reference>
<dbReference type="AlphaFoldDB" id="A0A1J3I0J9"/>
<feature type="compositionally biased region" description="Polar residues" evidence="1">
    <location>
        <begin position="151"/>
        <end position="161"/>
    </location>
</feature>
<gene>
    <name evidence="2" type="ORF">LE_TR13549_c2_g1_i1_g.43610</name>
</gene>
<organism evidence="2">
    <name type="scientific">Noccaea caerulescens</name>
    <name type="common">Alpine penny-cress</name>
    <name type="synonym">Thlaspi caerulescens</name>
    <dbReference type="NCBI Taxonomy" id="107243"/>
    <lineage>
        <taxon>Eukaryota</taxon>
        <taxon>Viridiplantae</taxon>
        <taxon>Streptophyta</taxon>
        <taxon>Embryophyta</taxon>
        <taxon>Tracheophyta</taxon>
        <taxon>Spermatophyta</taxon>
        <taxon>Magnoliopsida</taxon>
        <taxon>eudicotyledons</taxon>
        <taxon>Gunneridae</taxon>
        <taxon>Pentapetalae</taxon>
        <taxon>rosids</taxon>
        <taxon>malvids</taxon>
        <taxon>Brassicales</taxon>
        <taxon>Brassicaceae</taxon>
        <taxon>Coluteocarpeae</taxon>
        <taxon>Noccaea</taxon>
    </lineage>
</organism>
<sequence length="161" mass="17432">MEACQESDLVSINVEYGEIMSGIPHPGLTSLTRNVDVTSGSTNGTVISVIATNQSTVEDLKSRKGDVLVKCVGEEDSVAPSTKMGSELVNLHLDSKLPAIVSNQISESPRANGSRLMRFTFQRKRKKGSLNENNDNSSLGKKEVEERKSNAQDSVESTLIH</sequence>
<accession>A0A1J3I0J9</accession>
<dbReference type="PANTHER" id="PTHR34778:SF6">
    <property type="entry name" value="SHUGOSHIN C-TERMINAL DOMAIN-CONTAINING PROTEIN"/>
    <property type="match status" value="1"/>
</dbReference>
<protein>
    <submittedName>
        <fullName evidence="2">Uncharacterized protein</fullName>
    </submittedName>
</protein>